<name>A0ABT2KAG8_9RHOB</name>
<sequence length="55" mass="6563">MMNNAFRPKISDDEWQLILSALKPYRHNVQYRELLERLEYQAEALCAHHLHARAA</sequence>
<comment type="caution">
    <text evidence="1">The sequence shown here is derived from an EMBL/GenBank/DDBJ whole genome shotgun (WGS) entry which is preliminary data.</text>
</comment>
<protein>
    <recommendedName>
        <fullName evidence="3">Transposase</fullName>
    </recommendedName>
</protein>
<dbReference type="Proteomes" id="UP001320702">
    <property type="component" value="Unassembled WGS sequence"/>
</dbReference>
<reference evidence="1 2" key="1">
    <citation type="submission" date="2022-04" db="EMBL/GenBank/DDBJ databases">
        <title>Paracoccus sp. YLB-12 draft genome sequence.</title>
        <authorList>
            <person name="Yu L."/>
        </authorList>
    </citation>
    <scope>NUCLEOTIDE SEQUENCE [LARGE SCALE GENOMIC DNA]</scope>
    <source>
        <strain evidence="1 2">YLB-12</strain>
    </source>
</reference>
<keyword evidence="2" id="KW-1185">Reference proteome</keyword>
<dbReference type="RefSeq" id="WP_209055931.1">
    <property type="nucleotide sequence ID" value="NZ_JANAVZ010000006.1"/>
</dbReference>
<organism evidence="1 2">
    <name type="scientific">Paracoccus maritimus</name>
    <dbReference type="NCBI Taxonomy" id="2933292"/>
    <lineage>
        <taxon>Bacteria</taxon>
        <taxon>Pseudomonadati</taxon>
        <taxon>Pseudomonadota</taxon>
        <taxon>Alphaproteobacteria</taxon>
        <taxon>Rhodobacterales</taxon>
        <taxon>Paracoccaceae</taxon>
        <taxon>Paracoccus</taxon>
    </lineage>
</organism>
<accession>A0ABT2KAG8</accession>
<evidence type="ECO:0000313" key="1">
    <source>
        <dbReference type="EMBL" id="MCT4333510.1"/>
    </source>
</evidence>
<proteinExistence type="predicted"/>
<gene>
    <name evidence="1" type="ORF">MU516_11615</name>
</gene>
<evidence type="ECO:0000313" key="2">
    <source>
        <dbReference type="Proteomes" id="UP001320702"/>
    </source>
</evidence>
<evidence type="ECO:0008006" key="3">
    <source>
        <dbReference type="Google" id="ProtNLM"/>
    </source>
</evidence>
<dbReference type="EMBL" id="JANAVZ010000006">
    <property type="protein sequence ID" value="MCT4333510.1"/>
    <property type="molecule type" value="Genomic_DNA"/>
</dbReference>